<dbReference type="Proteomes" id="UP000015105">
    <property type="component" value="Chromosome 4D"/>
</dbReference>
<dbReference type="AlphaFoldDB" id="A0A453JDN7"/>
<sequence length="40" mass="4794">MFMNMEKLFATLENCSQTINLKICPRVWKKCSRTTNIHDF</sequence>
<reference evidence="1" key="5">
    <citation type="journal article" date="2021" name="G3 (Bethesda)">
        <title>Aegilops tauschii genome assembly Aet v5.0 features greater sequence contiguity and improved annotation.</title>
        <authorList>
            <person name="Wang L."/>
            <person name="Zhu T."/>
            <person name="Rodriguez J.C."/>
            <person name="Deal K.R."/>
            <person name="Dubcovsky J."/>
            <person name="McGuire P.E."/>
            <person name="Lux T."/>
            <person name="Spannagl M."/>
            <person name="Mayer K.F.X."/>
            <person name="Baldrich P."/>
            <person name="Meyers B.C."/>
            <person name="Huo N."/>
            <person name="Gu Y.Q."/>
            <person name="Zhou H."/>
            <person name="Devos K.M."/>
            <person name="Bennetzen J.L."/>
            <person name="Unver T."/>
            <person name="Budak H."/>
            <person name="Gulick P.J."/>
            <person name="Galiba G."/>
            <person name="Kalapos B."/>
            <person name="Nelson D.R."/>
            <person name="Li P."/>
            <person name="You F.M."/>
            <person name="Luo M.C."/>
            <person name="Dvorak J."/>
        </authorList>
    </citation>
    <scope>NUCLEOTIDE SEQUENCE [LARGE SCALE GENOMIC DNA]</scope>
    <source>
        <strain evidence="1">cv. AL8/78</strain>
    </source>
</reference>
<proteinExistence type="predicted"/>
<accession>A0A453JDN7</accession>
<reference evidence="2" key="2">
    <citation type="journal article" date="2017" name="Nat. Plants">
        <title>The Aegilops tauschii genome reveals multiple impacts of transposons.</title>
        <authorList>
            <person name="Zhao G."/>
            <person name="Zou C."/>
            <person name="Li K."/>
            <person name="Wang K."/>
            <person name="Li T."/>
            <person name="Gao L."/>
            <person name="Zhang X."/>
            <person name="Wang H."/>
            <person name="Yang Z."/>
            <person name="Liu X."/>
            <person name="Jiang W."/>
            <person name="Mao L."/>
            <person name="Kong X."/>
            <person name="Jiao Y."/>
            <person name="Jia J."/>
        </authorList>
    </citation>
    <scope>NUCLEOTIDE SEQUENCE [LARGE SCALE GENOMIC DNA]</scope>
    <source>
        <strain evidence="2">cv. AL8/78</strain>
    </source>
</reference>
<evidence type="ECO:0000313" key="2">
    <source>
        <dbReference type="Proteomes" id="UP000015105"/>
    </source>
</evidence>
<name>A0A453JDN7_AEGTS</name>
<reference evidence="1" key="4">
    <citation type="submission" date="2019-03" db="UniProtKB">
        <authorList>
            <consortium name="EnsemblPlants"/>
        </authorList>
    </citation>
    <scope>IDENTIFICATION</scope>
</reference>
<reference evidence="1" key="3">
    <citation type="journal article" date="2017" name="Nature">
        <title>Genome sequence of the progenitor of the wheat D genome Aegilops tauschii.</title>
        <authorList>
            <person name="Luo M.C."/>
            <person name="Gu Y.Q."/>
            <person name="Puiu D."/>
            <person name="Wang H."/>
            <person name="Twardziok S.O."/>
            <person name="Deal K.R."/>
            <person name="Huo N."/>
            <person name="Zhu T."/>
            <person name="Wang L."/>
            <person name="Wang Y."/>
            <person name="McGuire P.E."/>
            <person name="Liu S."/>
            <person name="Long H."/>
            <person name="Ramasamy R.K."/>
            <person name="Rodriguez J.C."/>
            <person name="Van S.L."/>
            <person name="Yuan L."/>
            <person name="Wang Z."/>
            <person name="Xia Z."/>
            <person name="Xiao L."/>
            <person name="Anderson O.D."/>
            <person name="Ouyang S."/>
            <person name="Liang Y."/>
            <person name="Zimin A.V."/>
            <person name="Pertea G."/>
            <person name="Qi P."/>
            <person name="Bennetzen J.L."/>
            <person name="Dai X."/>
            <person name="Dawson M.W."/>
            <person name="Muller H.G."/>
            <person name="Kugler K."/>
            <person name="Rivarola-Duarte L."/>
            <person name="Spannagl M."/>
            <person name="Mayer K.F.X."/>
            <person name="Lu F.H."/>
            <person name="Bevan M.W."/>
            <person name="Leroy P."/>
            <person name="Li P."/>
            <person name="You F.M."/>
            <person name="Sun Q."/>
            <person name="Liu Z."/>
            <person name="Lyons E."/>
            <person name="Wicker T."/>
            <person name="Salzberg S.L."/>
            <person name="Devos K.M."/>
            <person name="Dvorak J."/>
        </authorList>
    </citation>
    <scope>NUCLEOTIDE SEQUENCE [LARGE SCALE GENOMIC DNA]</scope>
    <source>
        <strain evidence="1">cv. AL8/78</strain>
    </source>
</reference>
<dbReference type="Gramene" id="AET4Gv20884100.1">
    <property type="protein sequence ID" value="AET4Gv20884100.1"/>
    <property type="gene ID" value="AET4Gv20884100"/>
</dbReference>
<evidence type="ECO:0000313" key="1">
    <source>
        <dbReference type="EnsemblPlants" id="AET4Gv20884100.1"/>
    </source>
</evidence>
<organism evidence="1 2">
    <name type="scientific">Aegilops tauschii subsp. strangulata</name>
    <name type="common">Goatgrass</name>
    <dbReference type="NCBI Taxonomy" id="200361"/>
    <lineage>
        <taxon>Eukaryota</taxon>
        <taxon>Viridiplantae</taxon>
        <taxon>Streptophyta</taxon>
        <taxon>Embryophyta</taxon>
        <taxon>Tracheophyta</taxon>
        <taxon>Spermatophyta</taxon>
        <taxon>Magnoliopsida</taxon>
        <taxon>Liliopsida</taxon>
        <taxon>Poales</taxon>
        <taxon>Poaceae</taxon>
        <taxon>BOP clade</taxon>
        <taxon>Pooideae</taxon>
        <taxon>Triticodae</taxon>
        <taxon>Triticeae</taxon>
        <taxon>Triticinae</taxon>
        <taxon>Aegilops</taxon>
    </lineage>
</organism>
<dbReference type="EnsemblPlants" id="AET4Gv20884100.1">
    <property type="protein sequence ID" value="AET4Gv20884100.1"/>
    <property type="gene ID" value="AET4Gv20884100"/>
</dbReference>
<keyword evidence="2" id="KW-1185">Reference proteome</keyword>
<reference evidence="2" key="1">
    <citation type="journal article" date="2014" name="Science">
        <title>Ancient hybridizations among the ancestral genomes of bread wheat.</title>
        <authorList>
            <consortium name="International Wheat Genome Sequencing Consortium,"/>
            <person name="Marcussen T."/>
            <person name="Sandve S.R."/>
            <person name="Heier L."/>
            <person name="Spannagl M."/>
            <person name="Pfeifer M."/>
            <person name="Jakobsen K.S."/>
            <person name="Wulff B.B."/>
            <person name="Steuernagel B."/>
            <person name="Mayer K.F."/>
            <person name="Olsen O.A."/>
        </authorList>
    </citation>
    <scope>NUCLEOTIDE SEQUENCE [LARGE SCALE GENOMIC DNA]</scope>
    <source>
        <strain evidence="2">cv. AL8/78</strain>
    </source>
</reference>
<protein>
    <submittedName>
        <fullName evidence="1">Uncharacterized protein</fullName>
    </submittedName>
</protein>